<proteinExistence type="predicted"/>
<dbReference type="PANTHER" id="PTHR36251:SF2">
    <property type="entry name" value="GIFSY-2 PROPHAGE HOST SPECIFICITY PROTEIN J, PHAGE LAMBDA"/>
    <property type="match status" value="1"/>
</dbReference>
<comment type="caution">
    <text evidence="2">The sequence shown here is derived from an EMBL/GenBank/DDBJ whole genome shotgun (WGS) entry which is preliminary data.</text>
</comment>
<name>A0A921JG87_9HYPH</name>
<feature type="transmembrane region" description="Helical" evidence="1">
    <location>
        <begin position="122"/>
        <end position="144"/>
    </location>
</feature>
<evidence type="ECO:0000256" key="1">
    <source>
        <dbReference type="SAM" id="Phobius"/>
    </source>
</evidence>
<gene>
    <name evidence="2" type="ORF">K8W01_14730</name>
</gene>
<dbReference type="InterPro" id="IPR053171">
    <property type="entry name" value="Viral_Tip_Attach_Protein"/>
</dbReference>
<dbReference type="EMBL" id="DYYG01000043">
    <property type="protein sequence ID" value="HJE24908.1"/>
    <property type="molecule type" value="Genomic_DNA"/>
</dbReference>
<evidence type="ECO:0000313" key="3">
    <source>
        <dbReference type="Proteomes" id="UP000742631"/>
    </source>
</evidence>
<reference evidence="2" key="1">
    <citation type="journal article" date="2021" name="PeerJ">
        <title>Extensive microbial diversity within the chicken gut microbiome revealed by metagenomics and culture.</title>
        <authorList>
            <person name="Gilroy R."/>
            <person name="Ravi A."/>
            <person name="Getino M."/>
            <person name="Pursley I."/>
            <person name="Horton D.L."/>
            <person name="Alikhan N.F."/>
            <person name="Baker D."/>
            <person name="Gharbi K."/>
            <person name="Hall N."/>
            <person name="Watson M."/>
            <person name="Adriaenssens E.M."/>
            <person name="Foster-Nyarko E."/>
            <person name="Jarju S."/>
            <person name="Secka A."/>
            <person name="Antonio M."/>
            <person name="Oren A."/>
            <person name="Chaudhuri R.R."/>
            <person name="La Ragione R."/>
            <person name="Hildebrand F."/>
            <person name="Pallen M.J."/>
        </authorList>
    </citation>
    <scope>NUCLEOTIDE SEQUENCE</scope>
    <source>
        <strain evidence="2">316</strain>
    </source>
</reference>
<dbReference type="Proteomes" id="UP000742631">
    <property type="component" value="Unassembled WGS sequence"/>
</dbReference>
<organism evidence="2 3">
    <name type="scientific">Methylorubrum populi</name>
    <dbReference type="NCBI Taxonomy" id="223967"/>
    <lineage>
        <taxon>Bacteria</taxon>
        <taxon>Pseudomonadati</taxon>
        <taxon>Pseudomonadota</taxon>
        <taxon>Alphaproteobacteria</taxon>
        <taxon>Hyphomicrobiales</taxon>
        <taxon>Methylobacteriaceae</taxon>
        <taxon>Methylorubrum</taxon>
    </lineage>
</organism>
<protein>
    <recommendedName>
        <fullName evidence="4">Tip attachment protein J domain-containing protein</fullName>
    </recommendedName>
</protein>
<keyword evidence="1" id="KW-0812">Transmembrane</keyword>
<evidence type="ECO:0000313" key="2">
    <source>
        <dbReference type="EMBL" id="HJE24908.1"/>
    </source>
</evidence>
<keyword evidence="1" id="KW-0472">Membrane</keyword>
<feature type="transmembrane region" description="Helical" evidence="1">
    <location>
        <begin position="90"/>
        <end position="110"/>
    </location>
</feature>
<sequence>MTLIVTANIAGQPRGEPVRLPDRRRRRLSTIVARHQPPAGRKFIVSVHRRDETFLRPTDAAVCLRANWRRTLVGPDDTVLFTVVPLGGKGLSIGLTIASLALIVLAPYAAPGIAAGLTTAGLTVSATAVQAGLVIGGVALGYAAQASAAAKKKTERELYSVSGGGNVPKPGARKPLLYGRCWSTPPLSQKDFFAYDGDTMVLTKRMTLGIGRFQIHAVYVGEAVFWTEGGGIQAPFTSTAGPLGTAIEFLYGQPSTIAPGDVISSPSVGGQEMPRPGGNPEWTPWFRLTPQGVTADAAQMSWTYPAIYRVSSQGRQVATVAGVIFQGQELDPTTGQPIGPIFDLWRSSEGTTALTTQPLRRSAYFRLPKSGTYQVRAQNMYPEAVGFEQKNAASWDEMAAIKDDVRIRPATTEIVMRVRAGKGLTVTAFSEIWVDATRILPVWNGSAWVEKATRKAVWAFADLVRAEHGLALANGFDTTKAGYYAGLLDANDTFDGTLPEVSSFWEAASEVLLPLRSDPVKVGQVHSFVRDESRAEARHVLTRRQIVRDSAGATFKTKVEGSDVIVEFDRDGDPRRPDEVRFSYGPATRTPKRYRVNGIRDGLHALKHATWLAAIAVFRGAERRITTEWDGRLVFPGDHILSDLWFLTGKRVFGVASASGNLLTLDVAADVAPEWGYGSIRTREGREWGILRMRGVGPRGLELHPEDVAALAAQTGRSLATVLSTDSQGPTTVVIGDLVEVQETYVARSAIPSDADHVQIEMVADDARVWQLLDEQVIAPAPVNADNLAEPLIPQISVLHARCQRLETGIVVVWGVSTTRGARAYEADISYDAGGTWEVLSPLGPASSGSAPMRQCDIPVTVRARAFGRTGLPGDYISTTFTTVAPVVDGAQTEIVHLPPIDYAGLTQDVRSRIENAQATAEHGVDTAEAGLAKAGIALDRALESLGNDAVNAAGLISEQSTRVTQDGAISTRVDGVVARTDVNAAAVISEQTARTTADGAIATRIDTVVARTDTNLAAVTSEQTARTSADGALGQRIDTVSARTDTGLAAVTSEQTARVSADGVIGQRIDTVVARTDTALAGVTSEQTARVSNDGVLAQRIDSVVARTDAALAGVSSETSARITADGAIASRVDAVQAQTDRGTAFGRMTLQARSDVSGVSARFETLLATQVGGQIYGAGFYIDLMPDGRSRYVIDADAFYITKNGQSTPAFQFDGVTLTIPSLRVTQLALLPKSATDPISIVVQNVDAGGASPAFREIPGCFWVVEPDSPLWTITFCGTAIGAVTASGSPAAGGLASALLEIFLGVDGAPYPNDKSASAFCAIQVSSGAGAAPIPNSAENTSLQFSLAGLRTIVQNQSRRFSLLYRFQLTGAGSATIKYAQLEAVVTKR</sequence>
<evidence type="ECO:0008006" key="4">
    <source>
        <dbReference type="Google" id="ProtNLM"/>
    </source>
</evidence>
<dbReference type="NCBIfam" id="NF040662">
    <property type="entry name" value="attach_TipJ_rel"/>
    <property type="match status" value="1"/>
</dbReference>
<keyword evidence="1" id="KW-1133">Transmembrane helix</keyword>
<dbReference type="PANTHER" id="PTHR36251">
    <property type="entry name" value="FELS-1 PROPHAGE HOST SPECIFICITY PROTEIN-RELATED"/>
    <property type="match status" value="1"/>
</dbReference>
<reference evidence="2" key="2">
    <citation type="submission" date="2021-09" db="EMBL/GenBank/DDBJ databases">
        <authorList>
            <person name="Gilroy R."/>
        </authorList>
    </citation>
    <scope>NUCLEOTIDE SEQUENCE</scope>
    <source>
        <strain evidence="2">316</strain>
    </source>
</reference>
<accession>A0A921JG87</accession>